<comment type="caution">
    <text evidence="2">The sequence shown here is derived from an EMBL/GenBank/DDBJ whole genome shotgun (WGS) entry which is preliminary data.</text>
</comment>
<keyword evidence="1" id="KW-1133">Transmembrane helix</keyword>
<sequence>MLISDSAAVSYYEVDSRESVVQEVPLSKESVNQTSASQQGIGLVYLASGFLGIAFIVVLIKQLQARKLIRSQLSISKPFQKIPCTNCQYFNGNVYLKCAVQPSLVMSEQAKDCTDYQPFDRHKSSS</sequence>
<proteinExistence type="predicted"/>
<organism evidence="2 3">
    <name type="scientific">Lyngbya aestuarii BL J</name>
    <dbReference type="NCBI Taxonomy" id="1348334"/>
    <lineage>
        <taxon>Bacteria</taxon>
        <taxon>Bacillati</taxon>
        <taxon>Cyanobacteriota</taxon>
        <taxon>Cyanophyceae</taxon>
        <taxon>Oscillatoriophycideae</taxon>
        <taxon>Oscillatoriales</taxon>
        <taxon>Microcoleaceae</taxon>
        <taxon>Lyngbya</taxon>
    </lineage>
</organism>
<gene>
    <name evidence="2" type="ORF">M595_1012</name>
</gene>
<reference evidence="2 3" key="1">
    <citation type="journal article" date="2013" name="Front. Microbiol.">
        <title>Comparative genomic analyses of the cyanobacterium, Lyngbya aestuarii BL J, a powerful hydrogen producer.</title>
        <authorList>
            <person name="Kothari A."/>
            <person name="Vaughn M."/>
            <person name="Garcia-Pichel F."/>
        </authorList>
    </citation>
    <scope>NUCLEOTIDE SEQUENCE [LARGE SCALE GENOMIC DNA]</scope>
    <source>
        <strain evidence="2 3">BL J</strain>
    </source>
</reference>
<dbReference type="Proteomes" id="UP000017127">
    <property type="component" value="Unassembled WGS sequence"/>
</dbReference>
<dbReference type="OrthoDB" id="457956at2"/>
<accession>U7QM58</accession>
<evidence type="ECO:0000313" key="2">
    <source>
        <dbReference type="EMBL" id="ERT09054.1"/>
    </source>
</evidence>
<keyword evidence="1" id="KW-0812">Transmembrane</keyword>
<keyword evidence="1" id="KW-0472">Membrane</keyword>
<name>U7QM58_9CYAN</name>
<evidence type="ECO:0000313" key="3">
    <source>
        <dbReference type="Proteomes" id="UP000017127"/>
    </source>
</evidence>
<evidence type="ECO:0000256" key="1">
    <source>
        <dbReference type="SAM" id="Phobius"/>
    </source>
</evidence>
<feature type="transmembrane region" description="Helical" evidence="1">
    <location>
        <begin position="40"/>
        <end position="60"/>
    </location>
</feature>
<keyword evidence="3" id="KW-1185">Reference proteome</keyword>
<dbReference type="EMBL" id="AUZM01000006">
    <property type="protein sequence ID" value="ERT09054.1"/>
    <property type="molecule type" value="Genomic_DNA"/>
</dbReference>
<protein>
    <submittedName>
        <fullName evidence="2">Uncharacterized protein</fullName>
    </submittedName>
</protein>
<dbReference type="RefSeq" id="WP_023064884.1">
    <property type="nucleotide sequence ID" value="NZ_AUZM01000006.1"/>
</dbReference>
<dbReference type="AlphaFoldDB" id="U7QM58"/>